<accession>A0A0L0DV62</accession>
<dbReference type="AlphaFoldDB" id="A0A0L0DV62"/>
<proteinExistence type="predicted"/>
<dbReference type="GO" id="GO:0016491">
    <property type="term" value="F:oxidoreductase activity"/>
    <property type="evidence" value="ECO:0007669"/>
    <property type="project" value="UniProtKB-KW"/>
</dbReference>
<dbReference type="Pfam" id="PF02668">
    <property type="entry name" value="TauD"/>
    <property type="match status" value="1"/>
</dbReference>
<dbReference type="InterPro" id="IPR003819">
    <property type="entry name" value="TauD/TfdA-like"/>
</dbReference>
<keyword evidence="1" id="KW-0560">Oxidoreductase</keyword>
<evidence type="ECO:0000313" key="4">
    <source>
        <dbReference type="Proteomes" id="UP000054408"/>
    </source>
</evidence>
<dbReference type="PANTHER" id="PTHR10696:SF21">
    <property type="entry name" value="TAUD_TFDA-LIKE DOMAIN-CONTAINING PROTEIN"/>
    <property type="match status" value="1"/>
</dbReference>
<dbReference type="OrthoDB" id="408743at2759"/>
<dbReference type="OMA" id="HNEQAYT"/>
<dbReference type="Proteomes" id="UP000054408">
    <property type="component" value="Unassembled WGS sequence"/>
</dbReference>
<gene>
    <name evidence="3" type="ORF">AMSG_02113</name>
</gene>
<keyword evidence="4" id="KW-1185">Reference proteome</keyword>
<evidence type="ECO:0000259" key="2">
    <source>
        <dbReference type="Pfam" id="PF02668"/>
    </source>
</evidence>
<evidence type="ECO:0000313" key="3">
    <source>
        <dbReference type="EMBL" id="KNC56100.1"/>
    </source>
</evidence>
<dbReference type="PANTHER" id="PTHR10696">
    <property type="entry name" value="GAMMA-BUTYROBETAINE HYDROXYLASE-RELATED"/>
    <property type="match status" value="1"/>
</dbReference>
<dbReference type="EMBL" id="GL349440">
    <property type="protein sequence ID" value="KNC56100.1"/>
    <property type="molecule type" value="Genomic_DNA"/>
</dbReference>
<organism evidence="3 4">
    <name type="scientific">Thecamonas trahens ATCC 50062</name>
    <dbReference type="NCBI Taxonomy" id="461836"/>
    <lineage>
        <taxon>Eukaryota</taxon>
        <taxon>Apusozoa</taxon>
        <taxon>Apusomonadida</taxon>
        <taxon>Apusomonadidae</taxon>
        <taxon>Thecamonas</taxon>
    </lineage>
</organism>
<name>A0A0L0DV62_THETB</name>
<feature type="domain" description="TauD/TfdA-like" evidence="2">
    <location>
        <begin position="77"/>
        <end position="361"/>
    </location>
</feature>
<sequence>MFRSLTRLIPTSARAAAAAVAVVAAAAAATASMSRAEDDIVEVAIAPVSAAGRRQQRMYHGKAFPLVVTLPGFTDVAAMKAALAKNKDLLLGMLDTHGAVLFRGLPLADAPDFMAFLEPFDFEYGDYIGGGGPRTAVLGPIHNSTFTPADRHIPFHHELAYLTKYPTKLAFFCQTKPQKNGETPILLSTNLYERIAAERSAFAAQVVDKGVIYTRVIDSADASDGKLQRSWQAAYGTDDRAVAEARARDTGAASIEWLESGAMRVVSHALPAARRDPRVGARTWFNAIVLLHPAAQEAGTQAPWTVTYGDGSPIADDDVLAAKAIMDEERIEFEWREGDVLLVDNMLAMHARNPFIGPRLILAAIAN</sequence>
<dbReference type="InterPro" id="IPR050411">
    <property type="entry name" value="AlphaKG_dependent_hydroxylases"/>
</dbReference>
<dbReference type="RefSeq" id="XP_013761142.1">
    <property type="nucleotide sequence ID" value="XM_013905688.1"/>
</dbReference>
<dbReference type="eggNOG" id="ENOG502QRUR">
    <property type="taxonomic scope" value="Eukaryota"/>
</dbReference>
<evidence type="ECO:0000256" key="1">
    <source>
        <dbReference type="ARBA" id="ARBA00023002"/>
    </source>
</evidence>
<protein>
    <submittedName>
        <fullName evidence="3">Pyoverdine biosynthesis regulatory</fullName>
    </submittedName>
</protein>
<reference evidence="3 4" key="1">
    <citation type="submission" date="2010-05" db="EMBL/GenBank/DDBJ databases">
        <title>The Genome Sequence of Thecamonas trahens ATCC 50062.</title>
        <authorList>
            <consortium name="The Broad Institute Genome Sequencing Platform"/>
            <person name="Russ C."/>
            <person name="Cuomo C."/>
            <person name="Shea T."/>
            <person name="Young S.K."/>
            <person name="Zeng Q."/>
            <person name="Koehrsen M."/>
            <person name="Haas B."/>
            <person name="Borodovsky M."/>
            <person name="Guigo R."/>
            <person name="Alvarado L."/>
            <person name="Berlin A."/>
            <person name="Bochicchio J."/>
            <person name="Borenstein D."/>
            <person name="Chapman S."/>
            <person name="Chen Z."/>
            <person name="Freedman E."/>
            <person name="Gellesch M."/>
            <person name="Goldberg J."/>
            <person name="Griggs A."/>
            <person name="Gujja S."/>
            <person name="Heilman E."/>
            <person name="Heiman D."/>
            <person name="Hepburn T."/>
            <person name="Howarth C."/>
            <person name="Jen D."/>
            <person name="Larson L."/>
            <person name="Mehta T."/>
            <person name="Park D."/>
            <person name="Pearson M."/>
            <person name="Roberts A."/>
            <person name="Saif S."/>
            <person name="Shenoy N."/>
            <person name="Sisk P."/>
            <person name="Stolte C."/>
            <person name="Sykes S."/>
            <person name="Thomson T."/>
            <person name="Walk T."/>
            <person name="White J."/>
            <person name="Yandava C."/>
            <person name="Burger G."/>
            <person name="Gray M.W."/>
            <person name="Holland P.W.H."/>
            <person name="King N."/>
            <person name="Lang F.B.F."/>
            <person name="Roger A.J."/>
            <person name="Ruiz-Trillo I."/>
            <person name="Lander E."/>
            <person name="Nusbaum C."/>
        </authorList>
    </citation>
    <scope>NUCLEOTIDE SEQUENCE [LARGE SCALE GENOMIC DNA]</scope>
    <source>
        <strain evidence="3 4">ATCC 50062</strain>
    </source>
</reference>
<dbReference type="SUPFAM" id="SSF51197">
    <property type="entry name" value="Clavaminate synthase-like"/>
    <property type="match status" value="1"/>
</dbReference>
<dbReference type="Gene3D" id="3.60.130.10">
    <property type="entry name" value="Clavaminate synthase-like"/>
    <property type="match status" value="1"/>
</dbReference>
<dbReference type="GeneID" id="25561821"/>
<dbReference type="InterPro" id="IPR042098">
    <property type="entry name" value="TauD-like_sf"/>
</dbReference>
<dbReference type="STRING" id="461836.A0A0L0DV62"/>